<proteinExistence type="predicted"/>
<evidence type="ECO:0000256" key="1">
    <source>
        <dbReference type="ARBA" id="ARBA00022658"/>
    </source>
</evidence>
<dbReference type="KEGG" id="tut:107370398"/>
<dbReference type="PROSITE" id="PS50009">
    <property type="entry name" value="RASGEF_CAT"/>
    <property type="match status" value="1"/>
</dbReference>
<dbReference type="GO" id="GO:0005085">
    <property type="term" value="F:guanyl-nucleotide exchange factor activity"/>
    <property type="evidence" value="ECO:0007669"/>
    <property type="project" value="UniProtKB-KW"/>
</dbReference>
<feature type="compositionally biased region" description="Basic and acidic residues" evidence="3">
    <location>
        <begin position="267"/>
        <end position="277"/>
    </location>
</feature>
<feature type="compositionally biased region" description="Low complexity" evidence="3">
    <location>
        <begin position="343"/>
        <end position="359"/>
    </location>
</feature>
<dbReference type="InterPro" id="IPR036964">
    <property type="entry name" value="RASGEF_cat_dom_sf"/>
</dbReference>
<evidence type="ECO:0000313" key="5">
    <source>
        <dbReference type="EnsemblMetazoa" id="tetur44g00180.1"/>
    </source>
</evidence>
<dbReference type="EnsemblMetazoa" id="tetur44g00180.1">
    <property type="protein sequence ID" value="tetur44g00180.1"/>
    <property type="gene ID" value="tetur44g00180"/>
</dbReference>
<dbReference type="SMART" id="SM00147">
    <property type="entry name" value="RasGEF"/>
    <property type="match status" value="1"/>
</dbReference>
<dbReference type="EMBL" id="CAEY01001235">
    <property type="status" value="NOT_ANNOTATED_CDS"/>
    <property type="molecule type" value="Genomic_DNA"/>
</dbReference>
<dbReference type="InterPro" id="IPR001895">
    <property type="entry name" value="RASGEF_cat_dom"/>
</dbReference>
<dbReference type="PANTHER" id="PTHR23113">
    <property type="entry name" value="GUANINE NUCLEOTIDE EXCHANGE FACTOR"/>
    <property type="match status" value="1"/>
</dbReference>
<dbReference type="PANTHER" id="PTHR23113:SF312">
    <property type="entry name" value="RAL GUANINE NUCLEOTIDE DISSOCIATION STIMULATOR-LIKE, ISOFORM E"/>
    <property type="match status" value="1"/>
</dbReference>
<evidence type="ECO:0000259" key="4">
    <source>
        <dbReference type="PROSITE" id="PS50009"/>
    </source>
</evidence>
<reference evidence="5" key="2">
    <citation type="submission" date="2015-06" db="UniProtKB">
        <authorList>
            <consortium name="EnsemblMetazoa"/>
        </authorList>
    </citation>
    <scope>IDENTIFICATION</scope>
</reference>
<evidence type="ECO:0000256" key="2">
    <source>
        <dbReference type="PROSITE-ProRule" id="PRU00168"/>
    </source>
</evidence>
<dbReference type="HOGENOM" id="CLU_473566_0_0_1"/>
<dbReference type="AlphaFoldDB" id="T1L5B3"/>
<sequence length="647" mass="73848">MLTQLSQKHEIPMSPNRRFWNEETNSDSLYHIYLKKITYSSNNELNDSDISDPSGYRRSDRKLKKDENLNGKRITRVDQSEDRRRRSKSVDKNEIQSLQWETRRVRILKAATMDHIIEFILLLTPHQRDTELTSRNHHCTSQMEEERNDVTHIMHVLFCTFRIYCSPQELFTIFIKHSKKASPQQLRFVIHYWLRYYPEDFLAPMDNNSKIDSGSDSSASCNVNSTHSLKKETSVSDAYTNTSSPSSSISSSSSTSSSTSNYTSSINDRRSDKKESELSESVTSSKSRSKSSSTSSVSSSVSLTSQSSNQRILLDLLLELPCIDDTLFRKAHTFVEQHKAQLSDNSNQNSNKHNSNGSNPINKSPSYCIIDLDTKFVAQQLTAIDLENFLSLKPYTLLNGHRHNPRVQNMIRNFNLLSKHVVVTILKAHSPDLVTTHWINIAQQLRKMKNFNSLKAVIAGLSNESVFRLKQTVWSKISKTTEATFKHLSTIVDDVDNQTLLRQTQLEIEGTAKVCIEEESFGTIPYLGTFLTDLTFIDTKSSNYLENPKPGGKRLINLEKCCKQFEIITQIHLLQQNIKASLNAFQQSQQLSGLSQLPSYNSTPNVPRIVVARLFRAWFQDSVIAEMTDNDCYKLSLALETSQTQKK</sequence>
<gene>
    <name evidence="5" type="primary">107370398</name>
</gene>
<evidence type="ECO:0000256" key="3">
    <source>
        <dbReference type="SAM" id="MobiDB-lite"/>
    </source>
</evidence>
<organism evidence="5 6">
    <name type="scientific">Tetranychus urticae</name>
    <name type="common">Two-spotted spider mite</name>
    <dbReference type="NCBI Taxonomy" id="32264"/>
    <lineage>
        <taxon>Eukaryota</taxon>
        <taxon>Metazoa</taxon>
        <taxon>Ecdysozoa</taxon>
        <taxon>Arthropoda</taxon>
        <taxon>Chelicerata</taxon>
        <taxon>Arachnida</taxon>
        <taxon>Acari</taxon>
        <taxon>Acariformes</taxon>
        <taxon>Trombidiformes</taxon>
        <taxon>Prostigmata</taxon>
        <taxon>Eleutherengona</taxon>
        <taxon>Raphignathae</taxon>
        <taxon>Tetranychoidea</taxon>
        <taxon>Tetranychidae</taxon>
        <taxon>Tetranychus</taxon>
    </lineage>
</organism>
<dbReference type="InterPro" id="IPR023578">
    <property type="entry name" value="Ras_GEF_dom_sf"/>
</dbReference>
<feature type="region of interest" description="Disordered" evidence="3">
    <location>
        <begin position="232"/>
        <end position="301"/>
    </location>
</feature>
<protein>
    <recommendedName>
        <fullName evidence="4">Ras-GEF domain-containing protein</fullName>
    </recommendedName>
</protein>
<feature type="compositionally biased region" description="Low complexity" evidence="3">
    <location>
        <begin position="239"/>
        <end position="266"/>
    </location>
</feature>
<evidence type="ECO:0000313" key="6">
    <source>
        <dbReference type="Proteomes" id="UP000015104"/>
    </source>
</evidence>
<keyword evidence="1 2" id="KW-0344">Guanine-nucleotide releasing factor</keyword>
<name>T1L5B3_TETUR</name>
<reference evidence="6" key="1">
    <citation type="submission" date="2011-08" db="EMBL/GenBank/DDBJ databases">
        <authorList>
            <person name="Rombauts S."/>
        </authorList>
    </citation>
    <scope>NUCLEOTIDE SEQUENCE</scope>
    <source>
        <strain evidence="6">London</strain>
    </source>
</reference>
<dbReference type="InterPro" id="IPR008937">
    <property type="entry name" value="Ras-like_GEF"/>
</dbReference>
<dbReference type="STRING" id="32264.T1L5B3"/>
<dbReference type="Pfam" id="PF00617">
    <property type="entry name" value="RasGEF"/>
    <property type="match status" value="1"/>
</dbReference>
<dbReference type="OrthoDB" id="26687at2759"/>
<dbReference type="OMA" id="WETRRIR"/>
<dbReference type="GO" id="GO:0005886">
    <property type="term" value="C:plasma membrane"/>
    <property type="evidence" value="ECO:0007669"/>
    <property type="project" value="TreeGrafter"/>
</dbReference>
<dbReference type="GO" id="GO:0007265">
    <property type="term" value="P:Ras protein signal transduction"/>
    <property type="evidence" value="ECO:0007669"/>
    <property type="project" value="TreeGrafter"/>
</dbReference>
<dbReference type="Proteomes" id="UP000015104">
    <property type="component" value="Unassembled WGS sequence"/>
</dbReference>
<dbReference type="eggNOG" id="KOG3629">
    <property type="taxonomic scope" value="Eukaryota"/>
</dbReference>
<feature type="compositionally biased region" description="Basic and acidic residues" evidence="3">
    <location>
        <begin position="55"/>
        <end position="68"/>
    </location>
</feature>
<dbReference type="SUPFAM" id="SSF48366">
    <property type="entry name" value="Ras GEF"/>
    <property type="match status" value="1"/>
</dbReference>
<feature type="compositionally biased region" description="Low complexity" evidence="3">
    <location>
        <begin position="279"/>
        <end position="301"/>
    </location>
</feature>
<feature type="region of interest" description="Disordered" evidence="3">
    <location>
        <begin position="339"/>
        <end position="360"/>
    </location>
</feature>
<dbReference type="Gene3D" id="1.20.870.10">
    <property type="entry name" value="Son of sevenless (SoS) protein Chain: S domain 1"/>
    <property type="match status" value="1"/>
</dbReference>
<accession>T1L5B3</accession>
<feature type="domain" description="Ras-GEF" evidence="4">
    <location>
        <begin position="373"/>
        <end position="608"/>
    </location>
</feature>
<dbReference type="Gene3D" id="1.10.840.10">
    <property type="entry name" value="Ras guanine-nucleotide exchange factors catalytic domain"/>
    <property type="match status" value="1"/>
</dbReference>
<keyword evidence="6" id="KW-1185">Reference proteome</keyword>
<feature type="region of interest" description="Disordered" evidence="3">
    <location>
        <begin position="43"/>
        <end position="68"/>
    </location>
</feature>